<sequence>MDRGVLQPPTTPLRAGLPQPSRLRTRTHHRCSGSMNITKEASGEPGQAPILSPDGYVVTNTHVVTLDGASGNTSIRVTDVAGRLYDATVVGTDPTADLAVIKLTSATDLTPATFASSADLNVGDLAIAIGAPLGLSGTVTDGIISALNRSITVASSAPANPQDSSPQQTPNWLFDQNGQTQTSRSTIALPVIQTDAAINPGNSGGALLNAQGDLIGINVAIANASKTSSQTGNIGVGFAIPSDLVQRISSEIIATGTASHALLGATVGDATADASATVAGAVIKSVTTQGAATQAGLQAGDVITGLDTIPITSADDLTAQIRAHAPADTVTVHYVRGGQQATTTVTLGTLGG</sequence>
<keyword evidence="2" id="KW-0645">Protease</keyword>
<feature type="domain" description="PDZ" evidence="5">
    <location>
        <begin position="252"/>
        <end position="336"/>
    </location>
</feature>
<dbReference type="GO" id="GO:0006508">
    <property type="term" value="P:proteolysis"/>
    <property type="evidence" value="ECO:0007669"/>
    <property type="project" value="UniProtKB-KW"/>
</dbReference>
<dbReference type="InterPro" id="IPR001478">
    <property type="entry name" value="PDZ"/>
</dbReference>
<geneLocation type="plasmid" evidence="6">
    <name>unnamed1</name>
</geneLocation>
<keyword evidence="7" id="KW-1185">Reference proteome</keyword>
<evidence type="ECO:0000256" key="3">
    <source>
        <dbReference type="ARBA" id="ARBA00022801"/>
    </source>
</evidence>
<evidence type="ECO:0000259" key="5">
    <source>
        <dbReference type="PROSITE" id="PS50106"/>
    </source>
</evidence>
<name>A0A1X9LQY6_9MICO</name>
<evidence type="ECO:0000256" key="1">
    <source>
        <dbReference type="ARBA" id="ARBA00010541"/>
    </source>
</evidence>
<protein>
    <recommendedName>
        <fullName evidence="5">PDZ domain-containing protein</fullName>
    </recommendedName>
</protein>
<dbReference type="InterPro" id="IPR001940">
    <property type="entry name" value="Peptidase_S1C"/>
</dbReference>
<dbReference type="SMART" id="SM00228">
    <property type="entry name" value="PDZ"/>
    <property type="match status" value="1"/>
</dbReference>
<dbReference type="Proteomes" id="UP000192775">
    <property type="component" value="Plasmid unnamed1"/>
</dbReference>
<dbReference type="Gene3D" id="2.30.42.10">
    <property type="match status" value="1"/>
</dbReference>
<dbReference type="Gene3D" id="2.40.10.10">
    <property type="entry name" value="Trypsin-like serine proteases"/>
    <property type="match status" value="2"/>
</dbReference>
<evidence type="ECO:0000313" key="6">
    <source>
        <dbReference type="EMBL" id="ARJ07595.1"/>
    </source>
</evidence>
<dbReference type="InterPro" id="IPR043504">
    <property type="entry name" value="Peptidase_S1_PA_chymotrypsin"/>
</dbReference>
<evidence type="ECO:0000256" key="4">
    <source>
        <dbReference type="SAM" id="MobiDB-lite"/>
    </source>
</evidence>
<dbReference type="SUPFAM" id="SSF50494">
    <property type="entry name" value="Trypsin-like serine proteases"/>
    <property type="match status" value="1"/>
</dbReference>
<dbReference type="KEGG" id="cphy:B5808_19575"/>
<dbReference type="PANTHER" id="PTHR43343:SF3">
    <property type="entry name" value="PROTEASE DO-LIKE 8, CHLOROPLASTIC"/>
    <property type="match status" value="1"/>
</dbReference>
<dbReference type="PROSITE" id="PS50106">
    <property type="entry name" value="PDZ"/>
    <property type="match status" value="1"/>
</dbReference>
<dbReference type="Pfam" id="PF13365">
    <property type="entry name" value="Trypsin_2"/>
    <property type="match status" value="1"/>
</dbReference>
<dbReference type="SUPFAM" id="SSF50156">
    <property type="entry name" value="PDZ domain-like"/>
    <property type="match status" value="1"/>
</dbReference>
<accession>A0A1X9LQY6</accession>
<dbReference type="InterPro" id="IPR051201">
    <property type="entry name" value="Chloro_Bact_Ser_Proteases"/>
</dbReference>
<comment type="similarity">
    <text evidence="1">Belongs to the peptidase S1C family.</text>
</comment>
<reference evidence="6 7" key="1">
    <citation type="submission" date="2017-04" db="EMBL/GenBank/DDBJ databases">
        <authorList>
            <person name="Afonso C.L."/>
            <person name="Miller P.J."/>
            <person name="Scott M.A."/>
            <person name="Spackman E."/>
            <person name="Goraichik I."/>
            <person name="Dimitrov K.M."/>
            <person name="Suarez D.L."/>
            <person name="Swayne D.E."/>
        </authorList>
    </citation>
    <scope>NUCLEOTIDE SEQUENCE [LARGE SCALE GENOMIC DNA]</scope>
    <source>
        <strain evidence="7">XA(T)</strain>
        <plasmid evidence="7">Plasmid unnamed1</plasmid>
    </source>
</reference>
<dbReference type="AlphaFoldDB" id="A0A1X9LQY6"/>
<gene>
    <name evidence="6" type="ORF">B5808_19575</name>
</gene>
<keyword evidence="6" id="KW-0614">Plasmid</keyword>
<evidence type="ECO:0000313" key="7">
    <source>
        <dbReference type="Proteomes" id="UP000192775"/>
    </source>
</evidence>
<dbReference type="Pfam" id="PF13180">
    <property type="entry name" value="PDZ_2"/>
    <property type="match status" value="1"/>
</dbReference>
<dbReference type="InterPro" id="IPR009003">
    <property type="entry name" value="Peptidase_S1_PA"/>
</dbReference>
<dbReference type="PANTHER" id="PTHR43343">
    <property type="entry name" value="PEPTIDASE S12"/>
    <property type="match status" value="1"/>
</dbReference>
<evidence type="ECO:0000256" key="2">
    <source>
        <dbReference type="ARBA" id="ARBA00022670"/>
    </source>
</evidence>
<dbReference type="InterPro" id="IPR036034">
    <property type="entry name" value="PDZ_sf"/>
</dbReference>
<keyword evidence="3" id="KW-0378">Hydrolase</keyword>
<dbReference type="EMBL" id="CP020716">
    <property type="protein sequence ID" value="ARJ07595.1"/>
    <property type="molecule type" value="Genomic_DNA"/>
</dbReference>
<organism evidence="6 7">
    <name type="scientific">Cnuibacter physcomitrellae</name>
    <dbReference type="NCBI Taxonomy" id="1619308"/>
    <lineage>
        <taxon>Bacteria</taxon>
        <taxon>Bacillati</taxon>
        <taxon>Actinomycetota</taxon>
        <taxon>Actinomycetes</taxon>
        <taxon>Micrococcales</taxon>
        <taxon>Microbacteriaceae</taxon>
        <taxon>Cnuibacter</taxon>
    </lineage>
</organism>
<proteinExistence type="inferred from homology"/>
<feature type="region of interest" description="Disordered" evidence="4">
    <location>
        <begin position="1"/>
        <end position="28"/>
    </location>
</feature>
<dbReference type="PRINTS" id="PR00834">
    <property type="entry name" value="PROTEASES2C"/>
</dbReference>
<dbReference type="GO" id="GO:0004252">
    <property type="term" value="F:serine-type endopeptidase activity"/>
    <property type="evidence" value="ECO:0007669"/>
    <property type="project" value="InterPro"/>
</dbReference>